<dbReference type="EMBL" id="AZFF01000003">
    <property type="protein sequence ID" value="KRL56567.1"/>
    <property type="molecule type" value="Genomic_DNA"/>
</dbReference>
<evidence type="ECO:0000313" key="3">
    <source>
        <dbReference type="EMBL" id="KRL56567.1"/>
    </source>
</evidence>
<feature type="domain" description="Zinc-ribbon" evidence="2">
    <location>
        <begin position="5"/>
        <end position="26"/>
    </location>
</feature>
<dbReference type="OrthoDB" id="2327418at2"/>
<comment type="caution">
    <text evidence="3">The sequence shown here is derived from an EMBL/GenBank/DDBJ whole genome shotgun (WGS) entry which is preliminary data.</text>
</comment>
<accession>A0A0R1RIF5</accession>
<keyword evidence="1" id="KW-0472">Membrane</keyword>
<gene>
    <name evidence="3" type="ORF">FD35_GL001661</name>
</gene>
<dbReference type="PATRIC" id="fig|1114972.6.peg.1687"/>
<proteinExistence type="predicted"/>
<reference evidence="3 4" key="1">
    <citation type="journal article" date="2015" name="Genome Announc.">
        <title>Expanding the biotechnology potential of lactobacilli through comparative genomics of 213 strains and associated genera.</title>
        <authorList>
            <person name="Sun Z."/>
            <person name="Harris H.M."/>
            <person name="McCann A."/>
            <person name="Guo C."/>
            <person name="Argimon S."/>
            <person name="Zhang W."/>
            <person name="Yang X."/>
            <person name="Jeffery I.B."/>
            <person name="Cooney J.C."/>
            <person name="Kagawa T.F."/>
            <person name="Liu W."/>
            <person name="Song Y."/>
            <person name="Salvetti E."/>
            <person name="Wrobel A."/>
            <person name="Rasinkangas P."/>
            <person name="Parkhill J."/>
            <person name="Rea M.C."/>
            <person name="O'Sullivan O."/>
            <person name="Ritari J."/>
            <person name="Douillard F.P."/>
            <person name="Paul Ross R."/>
            <person name="Yang R."/>
            <person name="Briner A.E."/>
            <person name="Felis G.E."/>
            <person name="de Vos W.M."/>
            <person name="Barrangou R."/>
            <person name="Klaenhammer T.R."/>
            <person name="Caufield P.W."/>
            <person name="Cui Y."/>
            <person name="Zhang H."/>
            <person name="O'Toole P.W."/>
        </authorList>
    </citation>
    <scope>NUCLEOTIDE SEQUENCE [LARGE SCALE GENOMIC DNA]</scope>
    <source>
        <strain evidence="3 4">DSM 15814</strain>
    </source>
</reference>
<protein>
    <recommendedName>
        <fullName evidence="2">Zinc-ribbon domain-containing protein</fullName>
    </recommendedName>
</protein>
<keyword evidence="1" id="KW-0812">Transmembrane</keyword>
<evidence type="ECO:0000313" key="4">
    <source>
        <dbReference type="Proteomes" id="UP000051999"/>
    </source>
</evidence>
<organism evidence="3 4">
    <name type="scientific">Furfurilactobacillus rossiae DSM 15814</name>
    <dbReference type="NCBI Taxonomy" id="1114972"/>
    <lineage>
        <taxon>Bacteria</taxon>
        <taxon>Bacillati</taxon>
        <taxon>Bacillota</taxon>
        <taxon>Bacilli</taxon>
        <taxon>Lactobacillales</taxon>
        <taxon>Lactobacillaceae</taxon>
        <taxon>Furfurilactobacillus</taxon>
    </lineage>
</organism>
<dbReference type="AlphaFoldDB" id="A0A0R1RIF5"/>
<dbReference type="InterPro" id="IPR026870">
    <property type="entry name" value="Zinc_ribbon_dom"/>
</dbReference>
<keyword evidence="4" id="KW-1185">Reference proteome</keyword>
<dbReference type="Pfam" id="PF13240">
    <property type="entry name" value="Zn_Ribbon_1"/>
    <property type="match status" value="1"/>
</dbReference>
<dbReference type="RefSeq" id="WP_017262200.1">
    <property type="nucleotide sequence ID" value="NZ_AUAW01000005.1"/>
</dbReference>
<name>A0A0R1RIF5_9LACO</name>
<keyword evidence="1" id="KW-1133">Transmembrane helix</keyword>
<evidence type="ECO:0000259" key="2">
    <source>
        <dbReference type="Pfam" id="PF13240"/>
    </source>
</evidence>
<sequence length="197" mass="21763">MNKKYCPECGTPNDESALFCINCGFKFPNTEPTPSSTQTKVANSETAAFDSISHSDQPQSNANLWATLVIILLIIGSIVGIVIHQNPPQSTDQKIRSCVQAHTAKDDYKVVINKSKKAVGLEAKDSDIIDSMEQMVDKQVYYDEDADIQATGKKISKSIKQKVGSGWTLVIVNPENSQRALWRYVDGDLTYAVEDDF</sequence>
<evidence type="ECO:0000256" key="1">
    <source>
        <dbReference type="SAM" id="Phobius"/>
    </source>
</evidence>
<dbReference type="STRING" id="1114972.FD35_GL001661"/>
<feature type="transmembrane region" description="Helical" evidence="1">
    <location>
        <begin position="64"/>
        <end position="84"/>
    </location>
</feature>
<dbReference type="Proteomes" id="UP000051999">
    <property type="component" value="Unassembled WGS sequence"/>
</dbReference>